<keyword evidence="1" id="KW-0812">Transmembrane</keyword>
<evidence type="ECO:0000313" key="3">
    <source>
        <dbReference type="Proteomes" id="UP000006050"/>
    </source>
</evidence>
<dbReference type="RefSeq" id="WP_014771287.1">
    <property type="nucleotide sequence ID" value="NC_018010.1"/>
</dbReference>
<evidence type="ECO:0008006" key="4">
    <source>
        <dbReference type="Google" id="ProtNLM"/>
    </source>
</evidence>
<gene>
    <name evidence="2" type="ordered locus">Belba_0620</name>
</gene>
<dbReference type="HOGENOM" id="CLU_791462_0_0_10"/>
<dbReference type="AlphaFoldDB" id="I3Z208"/>
<evidence type="ECO:0000313" key="2">
    <source>
        <dbReference type="EMBL" id="AFL83276.1"/>
    </source>
</evidence>
<dbReference type="EMBL" id="CP003281">
    <property type="protein sequence ID" value="AFL83276.1"/>
    <property type="molecule type" value="Genomic_DNA"/>
</dbReference>
<dbReference type="KEGG" id="bbd:Belba_0620"/>
<protein>
    <recommendedName>
        <fullName evidence="4">Lipoprotein</fullName>
    </recommendedName>
</protein>
<proteinExistence type="predicted"/>
<keyword evidence="1" id="KW-0472">Membrane</keyword>
<reference evidence="3" key="1">
    <citation type="submission" date="2012-06" db="EMBL/GenBank/DDBJ databases">
        <title>The complete genome of Belliella baltica DSM 15883.</title>
        <authorList>
            <person name="Lucas S."/>
            <person name="Copeland A."/>
            <person name="Lapidus A."/>
            <person name="Goodwin L."/>
            <person name="Pitluck S."/>
            <person name="Peters L."/>
            <person name="Mikhailova N."/>
            <person name="Davenport K."/>
            <person name="Kyrpides N."/>
            <person name="Mavromatis K."/>
            <person name="Pagani I."/>
            <person name="Ivanova N."/>
            <person name="Ovchinnikova G."/>
            <person name="Zeytun A."/>
            <person name="Detter J.C."/>
            <person name="Han C."/>
            <person name="Land M."/>
            <person name="Hauser L."/>
            <person name="Markowitz V."/>
            <person name="Cheng J.-F."/>
            <person name="Hugenholtz P."/>
            <person name="Woyke T."/>
            <person name="Wu D."/>
            <person name="Tindall B."/>
            <person name="Pomrenke H."/>
            <person name="Brambilla E."/>
            <person name="Klenk H.-P."/>
            <person name="Eisen J.A."/>
        </authorList>
    </citation>
    <scope>NUCLEOTIDE SEQUENCE [LARGE SCALE GENOMIC DNA]</scope>
    <source>
        <strain evidence="3">DSM 15883 / CIP 108006 / LMG 21964 / BA134</strain>
    </source>
</reference>
<accession>I3Z208</accession>
<feature type="transmembrane region" description="Helical" evidence="1">
    <location>
        <begin position="7"/>
        <end position="26"/>
    </location>
</feature>
<keyword evidence="3" id="KW-1185">Reference proteome</keyword>
<keyword evidence="1" id="KW-1133">Transmembrane helix</keyword>
<evidence type="ECO:0000256" key="1">
    <source>
        <dbReference type="SAM" id="Phobius"/>
    </source>
</evidence>
<sequence>MKNHLKSLSYILGITFVFFLGGGMFGCQSTTEEEILPKLTNNSLELINGTLKFQSLEDYDQILENQNTNDIPNFRSFGKSIDLILHSSDPDKRITEKVKNYVEELEGTILLDILDENGMFIIEEYLYYLDFNRELVAVTNNFSLKNDILEGNFEDSSIRLFSFEDDVLDLVLTNKTSTINRSEIDARILNYNPNAPTIIDGCGWDKCSNNGDSQQNIEGITSNGSNFTYRLEAKHVYQAVGVYFRLFSEAKHMRRPSGSPLTWNSESTTMYVYYEYEYDSRKNSIGLRSGNSYAYVFSNQLKPTYYESNRSLRKFKLETQYYVEIGGNHGTPLDGSIAWNFNLKRIIKGY</sequence>
<dbReference type="eggNOG" id="ENOG5033WHP">
    <property type="taxonomic scope" value="Bacteria"/>
</dbReference>
<dbReference type="Proteomes" id="UP000006050">
    <property type="component" value="Chromosome"/>
</dbReference>
<dbReference type="PROSITE" id="PS51257">
    <property type="entry name" value="PROKAR_LIPOPROTEIN"/>
    <property type="match status" value="1"/>
</dbReference>
<dbReference type="OrthoDB" id="839643at2"/>
<name>I3Z208_BELBD</name>
<organism evidence="2 3">
    <name type="scientific">Belliella baltica (strain DSM 15883 / CIP 108006 / LMG 21964 / BA134)</name>
    <dbReference type="NCBI Taxonomy" id="866536"/>
    <lineage>
        <taxon>Bacteria</taxon>
        <taxon>Pseudomonadati</taxon>
        <taxon>Bacteroidota</taxon>
        <taxon>Cytophagia</taxon>
        <taxon>Cytophagales</taxon>
        <taxon>Cyclobacteriaceae</taxon>
        <taxon>Belliella</taxon>
    </lineage>
</organism>